<organism evidence="13 14">
    <name type="scientific">Colletotrichum asianum</name>
    <dbReference type="NCBI Taxonomy" id="702518"/>
    <lineage>
        <taxon>Eukaryota</taxon>
        <taxon>Fungi</taxon>
        <taxon>Dikarya</taxon>
        <taxon>Ascomycota</taxon>
        <taxon>Pezizomycotina</taxon>
        <taxon>Sordariomycetes</taxon>
        <taxon>Hypocreomycetidae</taxon>
        <taxon>Glomerellales</taxon>
        <taxon>Glomerellaceae</taxon>
        <taxon>Colletotrichum</taxon>
        <taxon>Colletotrichum gloeosporioides species complex</taxon>
    </lineage>
</organism>
<keyword evidence="11" id="KW-0812">Transmembrane</keyword>
<feature type="compositionally biased region" description="Acidic residues" evidence="10">
    <location>
        <begin position="1381"/>
        <end position="1407"/>
    </location>
</feature>
<feature type="compositionally biased region" description="Basic and acidic residues" evidence="10">
    <location>
        <begin position="1273"/>
        <end position="1286"/>
    </location>
</feature>
<name>A0A8H3ZNZ6_9PEZI</name>
<dbReference type="GO" id="GO:0008194">
    <property type="term" value="F:UDP-glycosyltransferase activity"/>
    <property type="evidence" value="ECO:0007669"/>
    <property type="project" value="InterPro"/>
</dbReference>
<dbReference type="Gene3D" id="3.40.50.2000">
    <property type="entry name" value="Glycogen Phosphorylase B"/>
    <property type="match status" value="2"/>
</dbReference>
<feature type="region of interest" description="Disordered" evidence="10">
    <location>
        <begin position="1381"/>
        <end position="1598"/>
    </location>
</feature>
<proteinExistence type="inferred from homology"/>
<dbReference type="SUPFAM" id="SSF53756">
    <property type="entry name" value="UDP-Glycosyltransferase/glycogen phosphorylase"/>
    <property type="match status" value="1"/>
</dbReference>
<reference evidence="13 14" key="1">
    <citation type="submission" date="2019-12" db="EMBL/GenBank/DDBJ databases">
        <title>A genome sequence resource for the geographically widespread anthracnose pathogen Colletotrichum asianum.</title>
        <authorList>
            <person name="Meng Y."/>
        </authorList>
    </citation>
    <scope>NUCLEOTIDE SEQUENCE [LARGE SCALE GENOMIC DNA]</scope>
    <source>
        <strain evidence="13 14">ICMP 18580</strain>
    </source>
</reference>
<feature type="region of interest" description="Disordered" evidence="10">
    <location>
        <begin position="1273"/>
        <end position="1304"/>
    </location>
</feature>
<dbReference type="EMBL" id="WOWK01000061">
    <property type="protein sequence ID" value="KAF0322447.1"/>
    <property type="molecule type" value="Genomic_DNA"/>
</dbReference>
<comment type="caution">
    <text evidence="13">The sequence shown here is derived from an EMBL/GenBank/DDBJ whole genome shotgun (WGS) entry which is preliminary data.</text>
</comment>
<feature type="compositionally biased region" description="Acidic residues" evidence="10">
    <location>
        <begin position="1442"/>
        <end position="1451"/>
    </location>
</feature>
<dbReference type="Pfam" id="PF12927">
    <property type="entry name" value="DUF3835"/>
    <property type="match status" value="1"/>
</dbReference>
<keyword evidence="11" id="KW-0472">Membrane</keyword>
<feature type="compositionally biased region" description="Basic and acidic residues" evidence="10">
    <location>
        <begin position="1419"/>
        <end position="1441"/>
    </location>
</feature>
<keyword evidence="5 8" id="KW-0479">Metal-binding</keyword>
<evidence type="ECO:0000256" key="6">
    <source>
        <dbReference type="ARBA" id="ARBA00023004"/>
    </source>
</evidence>
<dbReference type="Pfam" id="PF13758">
    <property type="entry name" value="Prefoldin_3"/>
    <property type="match status" value="1"/>
</dbReference>
<evidence type="ECO:0000313" key="14">
    <source>
        <dbReference type="Proteomes" id="UP000434172"/>
    </source>
</evidence>
<feature type="transmembrane region" description="Helical" evidence="11">
    <location>
        <begin position="563"/>
        <end position="582"/>
    </location>
</feature>
<keyword evidence="9" id="KW-0175">Coiled coil</keyword>
<feature type="transmembrane region" description="Helical" evidence="11">
    <location>
        <begin position="849"/>
        <end position="872"/>
    </location>
</feature>
<keyword evidence="6 8" id="KW-0408">Iron</keyword>
<dbReference type="Pfam" id="PF00201">
    <property type="entry name" value="UDPGT"/>
    <property type="match status" value="1"/>
</dbReference>
<feature type="coiled-coil region" evidence="9">
    <location>
        <begin position="1167"/>
        <end position="1201"/>
    </location>
</feature>
<feature type="compositionally biased region" description="Basic residues" evidence="10">
    <location>
        <begin position="1551"/>
        <end position="1561"/>
    </location>
</feature>
<dbReference type="SUPFAM" id="SSF46579">
    <property type="entry name" value="Prefoldin"/>
    <property type="match status" value="1"/>
</dbReference>
<feature type="compositionally biased region" description="Polar residues" evidence="10">
    <location>
        <begin position="1478"/>
        <end position="1492"/>
    </location>
</feature>
<dbReference type="GO" id="GO:0020037">
    <property type="term" value="F:heme binding"/>
    <property type="evidence" value="ECO:0007669"/>
    <property type="project" value="InterPro"/>
</dbReference>
<gene>
    <name evidence="13" type="ORF">GQ607_010325</name>
</gene>
<keyword evidence="14" id="KW-1185">Reference proteome</keyword>
<dbReference type="SUPFAM" id="SSF48264">
    <property type="entry name" value="Cytochrome P450"/>
    <property type="match status" value="1"/>
</dbReference>
<evidence type="ECO:0000256" key="2">
    <source>
        <dbReference type="ARBA" id="ARBA00010617"/>
    </source>
</evidence>
<keyword evidence="4" id="KW-0808">Transferase</keyword>
<dbReference type="InterPro" id="IPR002213">
    <property type="entry name" value="UDP_glucos_trans"/>
</dbReference>
<feature type="compositionally biased region" description="Basic and acidic residues" evidence="10">
    <location>
        <begin position="1294"/>
        <end position="1304"/>
    </location>
</feature>
<dbReference type="InterPro" id="IPR024325">
    <property type="entry name" value="DUF3835"/>
</dbReference>
<evidence type="ECO:0000256" key="10">
    <source>
        <dbReference type="SAM" id="MobiDB-lite"/>
    </source>
</evidence>
<comment type="similarity">
    <text evidence="2">Belongs to the cytochrome P450 family.</text>
</comment>
<evidence type="ECO:0000256" key="1">
    <source>
        <dbReference type="ARBA" id="ARBA00001971"/>
    </source>
</evidence>
<comment type="cofactor">
    <cofactor evidence="1 8">
        <name>heme</name>
        <dbReference type="ChEBI" id="CHEBI:30413"/>
    </cofactor>
</comment>
<protein>
    <submittedName>
        <fullName evidence="13">Cytochrome P450</fullName>
    </submittedName>
</protein>
<evidence type="ECO:0000256" key="4">
    <source>
        <dbReference type="ARBA" id="ARBA00022679"/>
    </source>
</evidence>
<feature type="compositionally biased region" description="Low complexity" evidence="10">
    <location>
        <begin position="1507"/>
        <end position="1532"/>
    </location>
</feature>
<evidence type="ECO:0000259" key="12">
    <source>
        <dbReference type="Pfam" id="PF12927"/>
    </source>
</evidence>
<evidence type="ECO:0000256" key="3">
    <source>
        <dbReference type="ARBA" id="ARBA00022617"/>
    </source>
</evidence>
<feature type="region of interest" description="Disordered" evidence="10">
    <location>
        <begin position="1336"/>
        <end position="1357"/>
    </location>
</feature>
<evidence type="ECO:0000313" key="13">
    <source>
        <dbReference type="EMBL" id="KAF0322447.1"/>
    </source>
</evidence>
<feature type="binding site" description="axial binding residue" evidence="8">
    <location>
        <position position="996"/>
    </location>
    <ligand>
        <name>heme</name>
        <dbReference type="ChEBI" id="CHEBI:30413"/>
    </ligand>
    <ligandPart>
        <name>Fe</name>
        <dbReference type="ChEBI" id="CHEBI:18248"/>
    </ligandPart>
</feature>
<feature type="domain" description="DUF3835" evidence="12">
    <location>
        <begin position="1600"/>
        <end position="1672"/>
    </location>
</feature>
<dbReference type="PRINTS" id="PR00385">
    <property type="entry name" value="P450"/>
</dbReference>
<dbReference type="InterPro" id="IPR036396">
    <property type="entry name" value="Cyt_P450_sf"/>
</dbReference>
<dbReference type="Gene3D" id="1.10.630.10">
    <property type="entry name" value="Cytochrome P450"/>
    <property type="match status" value="1"/>
</dbReference>
<keyword evidence="3 8" id="KW-0349">Heme</keyword>
<dbReference type="InterPro" id="IPR001128">
    <property type="entry name" value="Cyt_P450"/>
</dbReference>
<keyword evidence="11" id="KW-1133">Transmembrane helix</keyword>
<dbReference type="InterPro" id="IPR050121">
    <property type="entry name" value="Cytochrome_P450_monoxygenase"/>
</dbReference>
<dbReference type="CDD" id="cd03784">
    <property type="entry name" value="GT1_Gtf-like"/>
    <property type="match status" value="1"/>
</dbReference>
<evidence type="ECO:0000256" key="5">
    <source>
        <dbReference type="ARBA" id="ARBA00022723"/>
    </source>
</evidence>
<dbReference type="InterPro" id="IPR002403">
    <property type="entry name" value="Cyt_P450_E_grp-IV"/>
</dbReference>
<keyword evidence="7" id="KW-0503">Monooxygenase</keyword>
<dbReference type="GO" id="GO:0016705">
    <property type="term" value="F:oxidoreductase activity, acting on paired donors, with incorporation or reduction of molecular oxygen"/>
    <property type="evidence" value="ECO:0007669"/>
    <property type="project" value="InterPro"/>
</dbReference>
<keyword evidence="7" id="KW-0560">Oxidoreductase</keyword>
<dbReference type="GO" id="GO:0004497">
    <property type="term" value="F:monooxygenase activity"/>
    <property type="evidence" value="ECO:0007669"/>
    <property type="project" value="UniProtKB-KW"/>
</dbReference>
<dbReference type="PRINTS" id="PR00465">
    <property type="entry name" value="EP450IV"/>
</dbReference>
<feature type="transmembrane region" description="Helical" evidence="11">
    <location>
        <begin position="504"/>
        <end position="526"/>
    </location>
</feature>
<evidence type="ECO:0000256" key="8">
    <source>
        <dbReference type="PIRSR" id="PIRSR602403-1"/>
    </source>
</evidence>
<evidence type="ECO:0000256" key="11">
    <source>
        <dbReference type="SAM" id="Phobius"/>
    </source>
</evidence>
<dbReference type="Pfam" id="PF00067">
    <property type="entry name" value="p450"/>
    <property type="match status" value="1"/>
</dbReference>
<sequence>MMATTPETSHKRRILLVSTVGGFTHAAPVLELGSVLAARGHEVHFGTNTGQEHWASAYPSISRVYSFGPALPDDEAEQHYTRMRQWRPSDGVGSIMQSKYLFDSYWPDTYFHLRELVLDPDTRPDMIIADFFVDAAAKDMMIEFGVPIAIMWPQMPYLLAPVSYIPGRPGFQVDFTPTSERASIWSRIRNEMVLFWALPHIMAWTRWFKKLRKRQGVHHALPVATKPDHLVFINSFFGLEPCKDLPPLMVPVGPILSDEFSGLDDIYLDFLESHDKTVYIALGTHIVLPDEDLAKLIRGLVMSLDMGHINGVIWSMPAAAKRRADTTASFERKGGSDLTVGGIFDGRHSDVLVTSFAPQRAILEHTSTRVYLTHGGGSSANEALFHGTPVLVMDYFFDQLANSARLVEAGVGLAMDKFDFTPEGMASRIWTIVFDPEGKISRNVERMKRIARVASRRKHFAADMVEEVIHDHELRFRRGQELRPMHLQTADMRMPIWKARNWDLWATSLLLATMAGTACFLGVGYIRRLDSKSFKQVMEMLRRLNNLSMNSSNSNVMLGQSGLDLKTAATVFGLLALAYYGIEISRAVWIGLTGPLSKVPGPWLNRFTAVPWKLTVITGKSGQMCIDYPKKYGEIVRIAPNVVMISNKEAVHQIVVEKDLRKSAAYEKFRQDKDIATIFTIRDRAEYRTRRRLLSHGFSVSYIKGLEPMMLGCIGDLEEVIDERCAVAAGGKAEIDIWHLFGCLTSDVMSETSFGGSFKLVKNGEHPIRLRMSQNFRRNAVYQTLPFLRWIPFLPKSQDPELKRLVDEVIARRRTSQDKIAKPDILQLLLNTHDQNPEDFSDKVVMAEMFLFMLAGGETAATTLIFAFIFLLDDPVRYKRLVDEIRQVLPDASSPVSNEMTANLPFLNAVLKETLRLRAPAASGLQRQTDEDVVLAGHLFPAGTAITANTFPLHLDEREWPDADDFVPERWLSNFKGVPAAEKMSYYPFSAASRNCIGKQFAWNELRLTMASLLRRYDFFFVPGQSRETMVLVSLQLKSNKYLIGVRPRAYSMLRWIFFLVVPVLPTIHLSHLPSTMATVRDSFLDLEKHRLQLEDNIAKLQKALQHWRQWDAEYESLKEEIESAPQPASSEHLARIRRDFEGEVVDKKEINDLFGRIDLKPAEQIVNLLTRRIDYVSKNIETLEKQLESAEQKHAAASIVSNPDVRDEDGLPITEIIEELDEEGNIVASRLQRPGDSSGQIREILEKAGVKDIHEGKTEGSEKVEAIVEDVTDKPTEAPAPKEEPVPAVEPSQSEHRVDDIVPVKKTVSFSEDTKPASEPQISRNAQRVEEIMKTAKDQEEISRQPPVVPEGETEEDALLRREMLKYGMEEVGAVVAELTLEEGSGDDDDDWEYDYSDLDEDEEEDKYGRSTSSVLDDGYHQRMLELEKRLGVKSRFTEKAEEEADDSDNEDRQGIGRIVIKRGEQAKASEPPESTPSPVASSLRTSSPTESDSKKSVRFAQNLDIAPETTPATSSPAVAPEAPAEPIVEPLSDIVERSGPAQQTEVKSTRKASRFKKQRAAPTFLDDDAVPKGPMDVPVRFLDQDRPTAPTGPEGKTLADAIVEKEANPMDDDTFGDDFIDQDVADEYHRKRRNFIQKQGGFLQEDTSVIRPLDEADGGQRISKFKAARLSKQ</sequence>
<dbReference type="PANTHER" id="PTHR24305">
    <property type="entry name" value="CYTOCHROME P450"/>
    <property type="match status" value="1"/>
</dbReference>
<evidence type="ECO:0000256" key="9">
    <source>
        <dbReference type="SAM" id="Coils"/>
    </source>
</evidence>
<dbReference type="OrthoDB" id="5835829at2759"/>
<evidence type="ECO:0000256" key="7">
    <source>
        <dbReference type="ARBA" id="ARBA00023033"/>
    </source>
</evidence>
<feature type="transmembrane region" description="Helical" evidence="11">
    <location>
        <begin position="1053"/>
        <end position="1073"/>
    </location>
</feature>
<dbReference type="Proteomes" id="UP000434172">
    <property type="component" value="Unassembled WGS sequence"/>
</dbReference>
<dbReference type="GO" id="GO:0005506">
    <property type="term" value="F:iron ion binding"/>
    <property type="evidence" value="ECO:0007669"/>
    <property type="project" value="InterPro"/>
</dbReference>
<dbReference type="PANTHER" id="PTHR24305:SF166">
    <property type="entry name" value="CYTOCHROME P450 12A4, MITOCHONDRIAL-RELATED"/>
    <property type="match status" value="1"/>
</dbReference>
<accession>A0A8H3ZNZ6</accession>
<dbReference type="InterPro" id="IPR039553">
    <property type="entry name" value="Prefoldin-like"/>
</dbReference>